<evidence type="ECO:0000313" key="1">
    <source>
        <dbReference type="EMBL" id="JAD23243.1"/>
    </source>
</evidence>
<proteinExistence type="predicted"/>
<organism evidence="1">
    <name type="scientific">Arundo donax</name>
    <name type="common">Giant reed</name>
    <name type="synonym">Donax arundinaceus</name>
    <dbReference type="NCBI Taxonomy" id="35708"/>
    <lineage>
        <taxon>Eukaryota</taxon>
        <taxon>Viridiplantae</taxon>
        <taxon>Streptophyta</taxon>
        <taxon>Embryophyta</taxon>
        <taxon>Tracheophyta</taxon>
        <taxon>Spermatophyta</taxon>
        <taxon>Magnoliopsida</taxon>
        <taxon>Liliopsida</taxon>
        <taxon>Poales</taxon>
        <taxon>Poaceae</taxon>
        <taxon>PACMAD clade</taxon>
        <taxon>Arundinoideae</taxon>
        <taxon>Arundineae</taxon>
        <taxon>Arundo</taxon>
    </lineage>
</organism>
<reference evidence="1" key="1">
    <citation type="submission" date="2014-09" db="EMBL/GenBank/DDBJ databases">
        <authorList>
            <person name="Magalhaes I.L.F."/>
            <person name="Oliveira U."/>
            <person name="Santos F.R."/>
            <person name="Vidigal T.H.D.A."/>
            <person name="Brescovit A.D."/>
            <person name="Santos A.J."/>
        </authorList>
    </citation>
    <scope>NUCLEOTIDE SEQUENCE</scope>
    <source>
        <tissue evidence="1">Shoot tissue taken approximately 20 cm above the soil surface</tissue>
    </source>
</reference>
<reference evidence="1" key="2">
    <citation type="journal article" date="2015" name="Data Brief">
        <title>Shoot transcriptome of the giant reed, Arundo donax.</title>
        <authorList>
            <person name="Barrero R.A."/>
            <person name="Guerrero F.D."/>
            <person name="Moolhuijzen P."/>
            <person name="Goolsby J.A."/>
            <person name="Tidwell J."/>
            <person name="Bellgard S.E."/>
            <person name="Bellgard M.I."/>
        </authorList>
    </citation>
    <scope>NUCLEOTIDE SEQUENCE</scope>
    <source>
        <tissue evidence="1">Shoot tissue taken approximately 20 cm above the soil surface</tissue>
    </source>
</reference>
<dbReference type="AlphaFoldDB" id="A0A0A8YCM7"/>
<protein>
    <submittedName>
        <fullName evidence="1">Uncharacterized protein</fullName>
    </submittedName>
</protein>
<name>A0A0A8YCM7_ARUDO</name>
<accession>A0A0A8YCM7</accession>
<dbReference type="EMBL" id="GBRH01274652">
    <property type="protein sequence ID" value="JAD23243.1"/>
    <property type="molecule type" value="Transcribed_RNA"/>
</dbReference>
<sequence length="76" mass="8527">MTDIADKNNKWATRLVRTLGTVAWLAQASILSSVFEIERLRMAAWPRQQFQGVNQPDLVAGMVIMLMRSTSCLSVC</sequence>